<evidence type="ECO:0000313" key="2">
    <source>
        <dbReference type="EMBL" id="MPM09325.1"/>
    </source>
</evidence>
<dbReference type="EMBL" id="VSSQ01001555">
    <property type="protein sequence ID" value="MPM09325.1"/>
    <property type="molecule type" value="Genomic_DNA"/>
</dbReference>
<protein>
    <recommendedName>
        <fullName evidence="3">DUF5050 domain-containing protein</fullName>
    </recommendedName>
</protein>
<reference evidence="2" key="1">
    <citation type="submission" date="2019-08" db="EMBL/GenBank/DDBJ databases">
        <authorList>
            <person name="Kucharzyk K."/>
            <person name="Murdoch R.W."/>
            <person name="Higgins S."/>
            <person name="Loffler F."/>
        </authorList>
    </citation>
    <scope>NUCLEOTIDE SEQUENCE</scope>
</reference>
<feature type="region of interest" description="Disordered" evidence="1">
    <location>
        <begin position="25"/>
        <end position="57"/>
    </location>
</feature>
<sequence length="193" mass="20966">MKIQKILLISLSALLILTTGCSEQNGGNRVSSGTGSSVENLPSETSSSAAQAGSEVSSDQGDWTAYIDEEHNLCIKKKDDANGNIIVKDVAEAPCVAGEWVYYLPDLDEIDKVKLDGSQKTKVCGTDAFRVYNANLGIEHEINGSTSVTAEYRDGYILYTCVQLKEEGDQKENPPSYYKLDLNQNTLTSVKNS</sequence>
<organism evidence="2">
    <name type="scientific">bioreactor metagenome</name>
    <dbReference type="NCBI Taxonomy" id="1076179"/>
    <lineage>
        <taxon>unclassified sequences</taxon>
        <taxon>metagenomes</taxon>
        <taxon>ecological metagenomes</taxon>
    </lineage>
</organism>
<proteinExistence type="predicted"/>
<dbReference type="PROSITE" id="PS51257">
    <property type="entry name" value="PROKAR_LIPOPROTEIN"/>
    <property type="match status" value="1"/>
</dbReference>
<evidence type="ECO:0000256" key="1">
    <source>
        <dbReference type="SAM" id="MobiDB-lite"/>
    </source>
</evidence>
<gene>
    <name evidence="2" type="ORF">SDC9_55641</name>
</gene>
<evidence type="ECO:0008006" key="3">
    <source>
        <dbReference type="Google" id="ProtNLM"/>
    </source>
</evidence>
<dbReference type="AlphaFoldDB" id="A0A644WZI1"/>
<name>A0A644WZI1_9ZZZZ</name>
<accession>A0A644WZI1</accession>
<comment type="caution">
    <text evidence="2">The sequence shown here is derived from an EMBL/GenBank/DDBJ whole genome shotgun (WGS) entry which is preliminary data.</text>
</comment>